<keyword evidence="2" id="KW-1185">Reference proteome</keyword>
<comment type="caution">
    <text evidence="1">The sequence shown here is derived from an EMBL/GenBank/DDBJ whole genome shotgun (WGS) entry which is preliminary data.</text>
</comment>
<name>A0A8X7XY03_POPTO</name>
<dbReference type="Proteomes" id="UP000886885">
    <property type="component" value="Chromosome 17A"/>
</dbReference>
<protein>
    <submittedName>
        <fullName evidence="1">Uncharacterized protein</fullName>
    </submittedName>
</protein>
<organism evidence="1 2">
    <name type="scientific">Populus tomentosa</name>
    <name type="common">Chinese white poplar</name>
    <dbReference type="NCBI Taxonomy" id="118781"/>
    <lineage>
        <taxon>Eukaryota</taxon>
        <taxon>Viridiplantae</taxon>
        <taxon>Streptophyta</taxon>
        <taxon>Embryophyta</taxon>
        <taxon>Tracheophyta</taxon>
        <taxon>Spermatophyta</taxon>
        <taxon>Magnoliopsida</taxon>
        <taxon>eudicotyledons</taxon>
        <taxon>Gunneridae</taxon>
        <taxon>Pentapetalae</taxon>
        <taxon>rosids</taxon>
        <taxon>fabids</taxon>
        <taxon>Malpighiales</taxon>
        <taxon>Salicaceae</taxon>
        <taxon>Saliceae</taxon>
        <taxon>Populus</taxon>
    </lineage>
</organism>
<proteinExistence type="predicted"/>
<gene>
    <name evidence="1" type="ORF">POTOM_053778</name>
</gene>
<dbReference type="AlphaFoldDB" id="A0A8X7XY03"/>
<evidence type="ECO:0000313" key="2">
    <source>
        <dbReference type="Proteomes" id="UP000886885"/>
    </source>
</evidence>
<reference evidence="1" key="1">
    <citation type="journal article" date="2020" name="bioRxiv">
        <title>Hybrid origin of Populus tomentosa Carr. identified through genome sequencing and phylogenomic analysis.</title>
        <authorList>
            <person name="An X."/>
            <person name="Gao K."/>
            <person name="Chen Z."/>
            <person name="Li J."/>
            <person name="Yang X."/>
            <person name="Yang X."/>
            <person name="Zhou J."/>
            <person name="Guo T."/>
            <person name="Zhao T."/>
            <person name="Huang S."/>
            <person name="Miao D."/>
            <person name="Khan W.U."/>
            <person name="Rao P."/>
            <person name="Ye M."/>
            <person name="Lei B."/>
            <person name="Liao W."/>
            <person name="Wang J."/>
            <person name="Ji L."/>
            <person name="Li Y."/>
            <person name="Guo B."/>
            <person name="Mustafa N.S."/>
            <person name="Li S."/>
            <person name="Yun Q."/>
            <person name="Keller S.R."/>
            <person name="Mao J."/>
            <person name="Zhang R."/>
            <person name="Strauss S.H."/>
        </authorList>
    </citation>
    <scope>NUCLEOTIDE SEQUENCE</scope>
    <source>
        <strain evidence="1">GM15</strain>
        <tissue evidence="1">Leaf</tissue>
    </source>
</reference>
<sequence length="74" mass="7765">MVALMPTAAIPTLHPPECAPGGAFAFLVIGAGGIRPCNLAFGAADQFNPNTVDLKESTGKDHKICKESHFTLAW</sequence>
<accession>A0A8X7XY03</accession>
<evidence type="ECO:0000313" key="1">
    <source>
        <dbReference type="EMBL" id="KAG6742838.1"/>
    </source>
</evidence>
<dbReference type="EMBL" id="JAAWWB010000033">
    <property type="protein sequence ID" value="KAG6742838.1"/>
    <property type="molecule type" value="Genomic_DNA"/>
</dbReference>
<dbReference type="OrthoDB" id="1733427at2759"/>